<evidence type="ECO:0000313" key="2">
    <source>
        <dbReference type="Proteomes" id="UP001642360"/>
    </source>
</evidence>
<dbReference type="EMBL" id="CAUOFW020009747">
    <property type="protein sequence ID" value="CAK9186986.1"/>
    <property type="molecule type" value="Genomic_DNA"/>
</dbReference>
<name>A0ABC8V0W5_9AQUA</name>
<keyword evidence="2" id="KW-1185">Reference proteome</keyword>
<accession>A0ABC8V0W5</accession>
<comment type="caution">
    <text evidence="1">The sequence shown here is derived from an EMBL/GenBank/DDBJ whole genome shotgun (WGS) entry which is preliminary data.</text>
</comment>
<evidence type="ECO:0000313" key="1">
    <source>
        <dbReference type="EMBL" id="CAK9186986.1"/>
    </source>
</evidence>
<protein>
    <submittedName>
        <fullName evidence="1">Uncharacterized protein</fullName>
    </submittedName>
</protein>
<proteinExistence type="predicted"/>
<dbReference type="Proteomes" id="UP001642360">
    <property type="component" value="Unassembled WGS sequence"/>
</dbReference>
<sequence length="108" mass="12099">SLKNSKTPPDNDGINEQGRQISCQKTSVFGQVSPRCPNASSMPLTLTTSNRHWSALRTHSLMLTNIGTVNLKARKTEILLKDECANDARFEFEKFMTEIAALILLEYN</sequence>
<reference evidence="1 2" key="1">
    <citation type="submission" date="2024-02" db="EMBL/GenBank/DDBJ databases">
        <authorList>
            <person name="Vignale AGUSTIN F."/>
            <person name="Sosa J E."/>
            <person name="Modenutti C."/>
        </authorList>
    </citation>
    <scope>NUCLEOTIDE SEQUENCE [LARGE SCALE GENOMIC DNA]</scope>
</reference>
<dbReference type="AlphaFoldDB" id="A0ABC8V0W5"/>
<gene>
    <name evidence="1" type="ORF">ILEXP_LOCUS57491</name>
</gene>
<feature type="non-terminal residue" evidence="1">
    <location>
        <position position="108"/>
    </location>
</feature>
<feature type="non-terminal residue" evidence="1">
    <location>
        <position position="1"/>
    </location>
</feature>
<organism evidence="1 2">
    <name type="scientific">Ilex paraguariensis</name>
    <name type="common">yerba mate</name>
    <dbReference type="NCBI Taxonomy" id="185542"/>
    <lineage>
        <taxon>Eukaryota</taxon>
        <taxon>Viridiplantae</taxon>
        <taxon>Streptophyta</taxon>
        <taxon>Embryophyta</taxon>
        <taxon>Tracheophyta</taxon>
        <taxon>Spermatophyta</taxon>
        <taxon>Magnoliopsida</taxon>
        <taxon>eudicotyledons</taxon>
        <taxon>Gunneridae</taxon>
        <taxon>Pentapetalae</taxon>
        <taxon>asterids</taxon>
        <taxon>campanulids</taxon>
        <taxon>Aquifoliales</taxon>
        <taxon>Aquifoliaceae</taxon>
        <taxon>Ilex</taxon>
    </lineage>
</organism>